<sequence>MPIDSDFGHIEKAKRHCKQMLLPNDITEIVKKAKITTPNEVVYVNNYFTNDLCSDGTPVVIVRNYKSTLEPLFRPQGPGGMDLNSIRELLFARGSRPYANFTERFGNNSKELNIFTDDVSDETLASKILEAPCAYEDYLPINLSKVANLETLLPHVAMEKEALFYDTVYGFESDGFRRYVLRD</sequence>
<name>A0A8J2J3G3_9HEXA</name>
<comment type="caution">
    <text evidence="1">The sequence shown here is derived from an EMBL/GenBank/DDBJ whole genome shotgun (WGS) entry which is preliminary data.</text>
</comment>
<dbReference type="AlphaFoldDB" id="A0A8J2J3G3"/>
<evidence type="ECO:0000313" key="2">
    <source>
        <dbReference type="Proteomes" id="UP000708208"/>
    </source>
</evidence>
<proteinExistence type="predicted"/>
<gene>
    <name evidence="1" type="ORF">AFUS01_LOCUS3181</name>
</gene>
<dbReference type="Proteomes" id="UP000708208">
    <property type="component" value="Unassembled WGS sequence"/>
</dbReference>
<evidence type="ECO:0000313" key="1">
    <source>
        <dbReference type="EMBL" id="CAG7686839.1"/>
    </source>
</evidence>
<keyword evidence="2" id="KW-1185">Reference proteome</keyword>
<protein>
    <submittedName>
        <fullName evidence="1">Uncharacterized protein</fullName>
    </submittedName>
</protein>
<dbReference type="EMBL" id="CAJVCH010018971">
    <property type="protein sequence ID" value="CAG7686839.1"/>
    <property type="molecule type" value="Genomic_DNA"/>
</dbReference>
<organism evidence="1 2">
    <name type="scientific">Allacma fusca</name>
    <dbReference type="NCBI Taxonomy" id="39272"/>
    <lineage>
        <taxon>Eukaryota</taxon>
        <taxon>Metazoa</taxon>
        <taxon>Ecdysozoa</taxon>
        <taxon>Arthropoda</taxon>
        <taxon>Hexapoda</taxon>
        <taxon>Collembola</taxon>
        <taxon>Symphypleona</taxon>
        <taxon>Sminthuridae</taxon>
        <taxon>Allacma</taxon>
    </lineage>
</organism>
<accession>A0A8J2J3G3</accession>
<reference evidence="1" key="1">
    <citation type="submission" date="2021-06" db="EMBL/GenBank/DDBJ databases">
        <authorList>
            <person name="Hodson N. C."/>
            <person name="Mongue J. A."/>
            <person name="Jaron S. K."/>
        </authorList>
    </citation>
    <scope>NUCLEOTIDE SEQUENCE</scope>
</reference>